<proteinExistence type="predicted"/>
<sequence>MKPTIRALMVTNAISNTSGTNTTKRIFLMSTTADLTLERAVFLDDSIRQRLQEYFRVDSFLTLCLGWVKLQE</sequence>
<accession>A0A9N9FBS8</accession>
<keyword evidence="2" id="KW-1185">Reference proteome</keyword>
<organism evidence="1 2">
    <name type="scientific">Acaulospora morrowiae</name>
    <dbReference type="NCBI Taxonomy" id="94023"/>
    <lineage>
        <taxon>Eukaryota</taxon>
        <taxon>Fungi</taxon>
        <taxon>Fungi incertae sedis</taxon>
        <taxon>Mucoromycota</taxon>
        <taxon>Glomeromycotina</taxon>
        <taxon>Glomeromycetes</taxon>
        <taxon>Diversisporales</taxon>
        <taxon>Acaulosporaceae</taxon>
        <taxon>Acaulospora</taxon>
    </lineage>
</organism>
<evidence type="ECO:0000313" key="2">
    <source>
        <dbReference type="Proteomes" id="UP000789342"/>
    </source>
</evidence>
<name>A0A9N9FBS8_9GLOM</name>
<reference evidence="1" key="1">
    <citation type="submission" date="2021-06" db="EMBL/GenBank/DDBJ databases">
        <authorList>
            <person name="Kallberg Y."/>
            <person name="Tangrot J."/>
            <person name="Rosling A."/>
        </authorList>
    </citation>
    <scope>NUCLEOTIDE SEQUENCE</scope>
    <source>
        <strain evidence="1">CL551</strain>
    </source>
</reference>
<gene>
    <name evidence="1" type="ORF">AMORRO_LOCUS4372</name>
</gene>
<dbReference type="EMBL" id="CAJVPV010002363">
    <property type="protein sequence ID" value="CAG8524532.1"/>
    <property type="molecule type" value="Genomic_DNA"/>
</dbReference>
<protein>
    <submittedName>
        <fullName evidence="1">5189_t:CDS:1</fullName>
    </submittedName>
</protein>
<comment type="caution">
    <text evidence="1">The sequence shown here is derived from an EMBL/GenBank/DDBJ whole genome shotgun (WGS) entry which is preliminary data.</text>
</comment>
<evidence type="ECO:0000313" key="1">
    <source>
        <dbReference type="EMBL" id="CAG8524532.1"/>
    </source>
</evidence>
<dbReference type="AlphaFoldDB" id="A0A9N9FBS8"/>
<feature type="non-terminal residue" evidence="1">
    <location>
        <position position="72"/>
    </location>
</feature>
<dbReference type="Proteomes" id="UP000789342">
    <property type="component" value="Unassembled WGS sequence"/>
</dbReference>